<organism evidence="3 4">
    <name type="scientific">Hibiscus syriacus</name>
    <name type="common">Rose of Sharon</name>
    <dbReference type="NCBI Taxonomy" id="106335"/>
    <lineage>
        <taxon>Eukaryota</taxon>
        <taxon>Viridiplantae</taxon>
        <taxon>Streptophyta</taxon>
        <taxon>Embryophyta</taxon>
        <taxon>Tracheophyta</taxon>
        <taxon>Spermatophyta</taxon>
        <taxon>Magnoliopsida</taxon>
        <taxon>eudicotyledons</taxon>
        <taxon>Gunneridae</taxon>
        <taxon>Pentapetalae</taxon>
        <taxon>rosids</taxon>
        <taxon>malvids</taxon>
        <taxon>Malvales</taxon>
        <taxon>Malvaceae</taxon>
        <taxon>Malvoideae</taxon>
        <taxon>Hibiscus</taxon>
    </lineage>
</organism>
<keyword evidence="2" id="KW-0812">Transmembrane</keyword>
<name>A0A6A3CKU6_HIBSY</name>
<reference evidence="3" key="1">
    <citation type="submission" date="2019-09" db="EMBL/GenBank/DDBJ databases">
        <title>Draft genome information of white flower Hibiscus syriacus.</title>
        <authorList>
            <person name="Kim Y.-M."/>
        </authorList>
    </citation>
    <scope>NUCLEOTIDE SEQUENCE [LARGE SCALE GENOMIC DNA]</scope>
    <source>
        <strain evidence="3">YM2019G1</strain>
    </source>
</reference>
<feature type="transmembrane region" description="Helical" evidence="2">
    <location>
        <begin position="20"/>
        <end position="39"/>
    </location>
</feature>
<feature type="transmembrane region" description="Helical" evidence="2">
    <location>
        <begin position="59"/>
        <end position="82"/>
    </location>
</feature>
<feature type="region of interest" description="Disordered" evidence="1">
    <location>
        <begin position="172"/>
        <end position="192"/>
    </location>
</feature>
<evidence type="ECO:0000256" key="1">
    <source>
        <dbReference type="SAM" id="MobiDB-lite"/>
    </source>
</evidence>
<comment type="caution">
    <text evidence="3">The sequence shown here is derived from an EMBL/GenBank/DDBJ whole genome shotgun (WGS) entry which is preliminary data.</text>
</comment>
<dbReference type="Proteomes" id="UP000436088">
    <property type="component" value="Unassembled WGS sequence"/>
</dbReference>
<keyword evidence="2" id="KW-1133">Transmembrane helix</keyword>
<dbReference type="PANTHER" id="PTHR33640">
    <property type="entry name" value="TRANSMEMBRANE PROTEIN"/>
    <property type="match status" value="1"/>
</dbReference>
<dbReference type="AlphaFoldDB" id="A0A6A3CKU6"/>
<gene>
    <name evidence="3" type="ORF">F3Y22_tig00003918pilonHSYRG00011</name>
</gene>
<dbReference type="PANTHER" id="PTHR33640:SF8">
    <property type="entry name" value="TRANSMEMBRANE PROTEIN"/>
    <property type="match status" value="1"/>
</dbReference>
<accession>A0A6A3CKU6</accession>
<evidence type="ECO:0000256" key="2">
    <source>
        <dbReference type="SAM" id="Phobius"/>
    </source>
</evidence>
<evidence type="ECO:0000313" key="4">
    <source>
        <dbReference type="Proteomes" id="UP000436088"/>
    </source>
</evidence>
<feature type="compositionally biased region" description="Basic and acidic residues" evidence="1">
    <location>
        <begin position="173"/>
        <end position="189"/>
    </location>
</feature>
<sequence>MDAFNVKFENRNAKLKHRHLNKVASLLRFVEFCVVLVLISRFTVQLPVAVKSSGEYFRGLPVVLVSPRFVFIVGNVIVITLLSKAGQFSPRGPTSGTDLYEEFVEKSEKNQMIHRYEIEFMEKQRKKNVECVDQEKRSSLHVHTTASKGTIKSYRRTQSENLNRKKCKQLRKSGSEKHIKHGGSGEKTVKSLYPEDGLSSEQFRNTVEAFIARKKALLREEEEEHSGFKSRSRFRLFQIYRDCSRRGNSDGGETVISWPKSQSRAIF</sequence>
<evidence type="ECO:0008006" key="5">
    <source>
        <dbReference type="Google" id="ProtNLM"/>
    </source>
</evidence>
<keyword evidence="4" id="KW-1185">Reference proteome</keyword>
<keyword evidence="2" id="KW-0472">Membrane</keyword>
<protein>
    <recommendedName>
        <fullName evidence="5">DUF4408 domain-containing protein</fullName>
    </recommendedName>
</protein>
<evidence type="ECO:0000313" key="3">
    <source>
        <dbReference type="EMBL" id="KAE8729154.1"/>
    </source>
</evidence>
<dbReference type="EMBL" id="VEPZ02000235">
    <property type="protein sequence ID" value="KAE8729154.1"/>
    <property type="molecule type" value="Genomic_DNA"/>
</dbReference>
<proteinExistence type="predicted"/>